<protein>
    <submittedName>
        <fullName evidence="1">Uncharacterized protein</fullName>
    </submittedName>
</protein>
<name>A0ACC0ALN4_CATRO</name>
<organism evidence="1 2">
    <name type="scientific">Catharanthus roseus</name>
    <name type="common">Madagascar periwinkle</name>
    <name type="synonym">Vinca rosea</name>
    <dbReference type="NCBI Taxonomy" id="4058"/>
    <lineage>
        <taxon>Eukaryota</taxon>
        <taxon>Viridiplantae</taxon>
        <taxon>Streptophyta</taxon>
        <taxon>Embryophyta</taxon>
        <taxon>Tracheophyta</taxon>
        <taxon>Spermatophyta</taxon>
        <taxon>Magnoliopsida</taxon>
        <taxon>eudicotyledons</taxon>
        <taxon>Gunneridae</taxon>
        <taxon>Pentapetalae</taxon>
        <taxon>asterids</taxon>
        <taxon>lamiids</taxon>
        <taxon>Gentianales</taxon>
        <taxon>Apocynaceae</taxon>
        <taxon>Rauvolfioideae</taxon>
        <taxon>Vinceae</taxon>
        <taxon>Catharanthinae</taxon>
        <taxon>Catharanthus</taxon>
    </lineage>
</organism>
<dbReference type="EMBL" id="CM044705">
    <property type="protein sequence ID" value="KAI5661873.1"/>
    <property type="molecule type" value="Genomic_DNA"/>
</dbReference>
<accession>A0ACC0ALN4</accession>
<evidence type="ECO:0000313" key="2">
    <source>
        <dbReference type="Proteomes" id="UP001060085"/>
    </source>
</evidence>
<gene>
    <name evidence="1" type="ORF">M9H77_21196</name>
</gene>
<sequence length="261" mass="28967">MLGASFATNEKIKKLEGKIHDLKLLKGELMNVRNAMMQELDTNRQRVYELEELKELKSNFVLLGKQCQLAESSRDVKEGELADIAGKEFVGDILKAASFYEVDADIVRVVKLLPHCSSTLSRVTEIICTILRGKCCLFAPGPTGDNRLGPTVSELPAFFLDIEDLEESSDEAELKHKLNGGSPVAFLGKVLEVVNCDNKVFLSSWALGKGPKRSIPHWTNDLYYFLGVLPYSLPGIPVANDFLIKRVSSDVRSINPLVHFS</sequence>
<keyword evidence="2" id="KW-1185">Reference proteome</keyword>
<proteinExistence type="predicted"/>
<dbReference type="Proteomes" id="UP001060085">
    <property type="component" value="Linkage Group LG05"/>
</dbReference>
<evidence type="ECO:0000313" key="1">
    <source>
        <dbReference type="EMBL" id="KAI5661873.1"/>
    </source>
</evidence>
<reference evidence="2" key="1">
    <citation type="journal article" date="2023" name="Nat. Plants">
        <title>Single-cell RNA sequencing provides a high-resolution roadmap for understanding the multicellular compartmentation of specialized metabolism.</title>
        <authorList>
            <person name="Sun S."/>
            <person name="Shen X."/>
            <person name="Li Y."/>
            <person name="Li Y."/>
            <person name="Wang S."/>
            <person name="Li R."/>
            <person name="Zhang H."/>
            <person name="Shen G."/>
            <person name="Guo B."/>
            <person name="Wei J."/>
            <person name="Xu J."/>
            <person name="St-Pierre B."/>
            <person name="Chen S."/>
            <person name="Sun C."/>
        </authorList>
    </citation>
    <scope>NUCLEOTIDE SEQUENCE [LARGE SCALE GENOMIC DNA]</scope>
</reference>
<comment type="caution">
    <text evidence="1">The sequence shown here is derived from an EMBL/GenBank/DDBJ whole genome shotgun (WGS) entry which is preliminary data.</text>
</comment>